<feature type="compositionally biased region" description="Polar residues" evidence="5">
    <location>
        <begin position="11"/>
        <end position="22"/>
    </location>
</feature>
<dbReference type="CDD" id="cd20507">
    <property type="entry name" value="CYCLIN_CCNB1-like_rpt1"/>
    <property type="match status" value="1"/>
</dbReference>
<feature type="region of interest" description="Disordered" evidence="5">
    <location>
        <begin position="318"/>
        <end position="356"/>
    </location>
</feature>
<feature type="compositionally biased region" description="Polar residues" evidence="5">
    <location>
        <begin position="124"/>
        <end position="137"/>
    </location>
</feature>
<dbReference type="InterPro" id="IPR048258">
    <property type="entry name" value="Cyclins_cyclin-box"/>
</dbReference>
<gene>
    <name evidence="8" type="ORF">ECRASSUSDP1_LOCUS435</name>
</gene>
<feature type="compositionally biased region" description="Polar residues" evidence="5">
    <location>
        <begin position="152"/>
        <end position="186"/>
    </location>
</feature>
<feature type="region of interest" description="Disordered" evidence="5">
    <location>
        <begin position="217"/>
        <end position="300"/>
    </location>
</feature>
<feature type="domain" description="Cyclin-like" evidence="6">
    <location>
        <begin position="596"/>
        <end position="677"/>
    </location>
</feature>
<comment type="similarity">
    <text evidence="4">Belongs to the cyclin family.</text>
</comment>
<keyword evidence="2 4" id="KW-0195">Cyclin</keyword>
<feature type="region of interest" description="Disordered" evidence="5">
    <location>
        <begin position="392"/>
        <end position="418"/>
    </location>
</feature>
<dbReference type="PANTHER" id="PTHR10177">
    <property type="entry name" value="CYCLINS"/>
    <property type="match status" value="1"/>
</dbReference>
<dbReference type="AlphaFoldDB" id="A0AAD1U0L9"/>
<feature type="compositionally biased region" description="Polar residues" evidence="5">
    <location>
        <begin position="263"/>
        <end position="272"/>
    </location>
</feature>
<evidence type="ECO:0000256" key="3">
    <source>
        <dbReference type="ARBA" id="ARBA00023306"/>
    </source>
</evidence>
<dbReference type="Pfam" id="PF02984">
    <property type="entry name" value="Cyclin_C"/>
    <property type="match status" value="1"/>
</dbReference>
<evidence type="ECO:0000256" key="1">
    <source>
        <dbReference type="ARBA" id="ARBA00022618"/>
    </source>
</evidence>
<name>A0AAD1U0L9_EUPCR</name>
<dbReference type="InterPro" id="IPR036915">
    <property type="entry name" value="Cyclin-like_sf"/>
</dbReference>
<proteinExistence type="inferred from homology"/>
<evidence type="ECO:0000313" key="9">
    <source>
        <dbReference type="Proteomes" id="UP001295684"/>
    </source>
</evidence>
<evidence type="ECO:0000259" key="6">
    <source>
        <dbReference type="SMART" id="SM00385"/>
    </source>
</evidence>
<feature type="compositionally biased region" description="Basic and acidic residues" evidence="5">
    <location>
        <begin position="252"/>
        <end position="261"/>
    </location>
</feature>
<dbReference type="SMART" id="SM00385">
    <property type="entry name" value="CYCLIN"/>
    <property type="match status" value="2"/>
</dbReference>
<evidence type="ECO:0000256" key="2">
    <source>
        <dbReference type="ARBA" id="ARBA00023127"/>
    </source>
</evidence>
<dbReference type="SUPFAM" id="SSF47954">
    <property type="entry name" value="Cyclin-like"/>
    <property type="match status" value="2"/>
</dbReference>
<accession>A0AAD1U0L9</accession>
<keyword evidence="3" id="KW-0131">Cell cycle</keyword>
<dbReference type="InterPro" id="IPR013763">
    <property type="entry name" value="Cyclin-like_dom"/>
</dbReference>
<dbReference type="GO" id="GO:0051301">
    <property type="term" value="P:cell division"/>
    <property type="evidence" value="ECO:0007669"/>
    <property type="project" value="UniProtKB-KW"/>
</dbReference>
<reference evidence="8" key="1">
    <citation type="submission" date="2023-07" db="EMBL/GenBank/DDBJ databases">
        <authorList>
            <consortium name="AG Swart"/>
            <person name="Singh M."/>
            <person name="Singh A."/>
            <person name="Seah K."/>
            <person name="Emmerich C."/>
        </authorList>
    </citation>
    <scope>NUCLEOTIDE SEQUENCE</scope>
    <source>
        <strain evidence="8">DP1</strain>
    </source>
</reference>
<evidence type="ECO:0000259" key="7">
    <source>
        <dbReference type="SMART" id="SM01332"/>
    </source>
</evidence>
<evidence type="ECO:0000256" key="5">
    <source>
        <dbReference type="SAM" id="MobiDB-lite"/>
    </source>
</evidence>
<evidence type="ECO:0008006" key="10">
    <source>
        <dbReference type="Google" id="ProtNLM"/>
    </source>
</evidence>
<evidence type="ECO:0000313" key="8">
    <source>
        <dbReference type="EMBL" id="CAI2359150.1"/>
    </source>
</evidence>
<feature type="region of interest" description="Disordered" evidence="5">
    <location>
        <begin position="124"/>
        <end position="186"/>
    </location>
</feature>
<dbReference type="InterPro" id="IPR006671">
    <property type="entry name" value="Cyclin_N"/>
</dbReference>
<feature type="compositionally biased region" description="Polar residues" evidence="5">
    <location>
        <begin position="239"/>
        <end position="251"/>
    </location>
</feature>
<dbReference type="InterPro" id="IPR004367">
    <property type="entry name" value="Cyclin_C-dom"/>
</dbReference>
<dbReference type="Gene3D" id="1.10.472.10">
    <property type="entry name" value="Cyclin-like"/>
    <property type="match status" value="2"/>
</dbReference>
<feature type="compositionally biased region" description="Polar residues" evidence="5">
    <location>
        <begin position="217"/>
        <end position="229"/>
    </location>
</feature>
<keyword evidence="9" id="KW-1185">Reference proteome</keyword>
<sequence>MHWNGKHRVLNTMSGESQRSFSSKNSIMKINVPRGHSGLRSGNFIASKIKTKGTCEENNIQNNDNHTNMYEPPSTTSINIDGFNNASNKYKEDLKQHNTFSTTSLNKKSKAKNTCVRGTMLKNNPLNVIRNNPSTSDMFHCNQPMSHGDPPSSDSQRNSNRMNYKSSKNDNLIAKSTNLSKNRSNSGIRNTAYLKSHQLYLHSNNQAKLQNYHSSMQISSNRGNNSNKRFYQGRKMSVKNISVNQMKGVSNSEREDTHPLAERSQNYSSFHTSKGAPFRQSYTGSSSMSRRQKASGKENVSLNAIKIARKDIRGIASRCNLSKSRSNRSGSLSQSKSISRRKVKRSSDKKAARFSENIKGLSQMKQDVEMEDEQPYEISDKIFNHGLSVRNEEAEPDEEMEDVEAPKPPSKQEFKVEKPMTDEEKLEYFHSFVVKASKKDMIEEDLKTSDDPLECSEYVVEIFQHMKRTELEFIARPGYMKNQSDINEKMRAILIDWLIEVHLKFKLYPETLYLTVNLIDRYLEKEEVMRQHLQLVGVTAMLIASKYEEIYAPEVRDFVYITDKAYTKEEILKMEYKILTTLNFNTTTSSSYRFLERIYKLCENADDKVFTLSRYFLELSLVEYRMLKHYPSMLASAALFLSMKILKKEFSPWTDKLKTATQFSEQQIRQCAKDLCVLLKNMETCSLKAVKKKFSEVSNIKLR</sequence>
<dbReference type="Proteomes" id="UP001295684">
    <property type="component" value="Unassembled WGS sequence"/>
</dbReference>
<organism evidence="8 9">
    <name type="scientific">Euplotes crassus</name>
    <dbReference type="NCBI Taxonomy" id="5936"/>
    <lineage>
        <taxon>Eukaryota</taxon>
        <taxon>Sar</taxon>
        <taxon>Alveolata</taxon>
        <taxon>Ciliophora</taxon>
        <taxon>Intramacronucleata</taxon>
        <taxon>Spirotrichea</taxon>
        <taxon>Hypotrichia</taxon>
        <taxon>Euplotida</taxon>
        <taxon>Euplotidae</taxon>
        <taxon>Moneuplotes</taxon>
    </lineage>
</organism>
<feature type="domain" description="Cyclin C-terminal" evidence="7">
    <location>
        <begin position="589"/>
        <end position="703"/>
    </location>
</feature>
<feature type="compositionally biased region" description="Polar residues" evidence="5">
    <location>
        <begin position="280"/>
        <end position="289"/>
    </location>
</feature>
<keyword evidence="1" id="KW-0132">Cell division</keyword>
<protein>
    <recommendedName>
        <fullName evidence="10">Cyclin N-terminal domain-containing protein</fullName>
    </recommendedName>
</protein>
<dbReference type="SMART" id="SM01332">
    <property type="entry name" value="Cyclin_C"/>
    <property type="match status" value="1"/>
</dbReference>
<dbReference type="Pfam" id="PF00134">
    <property type="entry name" value="Cyclin_N"/>
    <property type="match status" value="1"/>
</dbReference>
<comment type="caution">
    <text evidence="8">The sequence shown here is derived from an EMBL/GenBank/DDBJ whole genome shotgun (WGS) entry which is preliminary data.</text>
</comment>
<dbReference type="EMBL" id="CAMPGE010000404">
    <property type="protein sequence ID" value="CAI2359150.1"/>
    <property type="molecule type" value="Genomic_DNA"/>
</dbReference>
<feature type="domain" description="Cyclin-like" evidence="6">
    <location>
        <begin position="496"/>
        <end position="580"/>
    </location>
</feature>
<dbReference type="FunFam" id="1.10.472.10:FF:000001">
    <property type="entry name" value="G2/mitotic-specific cyclin"/>
    <property type="match status" value="1"/>
</dbReference>
<evidence type="ECO:0000256" key="4">
    <source>
        <dbReference type="RuleBase" id="RU000383"/>
    </source>
</evidence>
<feature type="region of interest" description="Disordered" evidence="5">
    <location>
        <begin position="1"/>
        <end position="22"/>
    </location>
</feature>
<dbReference type="PROSITE" id="PS00292">
    <property type="entry name" value="CYCLINS"/>
    <property type="match status" value="1"/>
</dbReference>
<feature type="compositionally biased region" description="Low complexity" evidence="5">
    <location>
        <begin position="320"/>
        <end position="337"/>
    </location>
</feature>
<dbReference type="InterPro" id="IPR039361">
    <property type="entry name" value="Cyclin"/>
</dbReference>
<feature type="compositionally biased region" description="Acidic residues" evidence="5">
    <location>
        <begin position="394"/>
        <end position="403"/>
    </location>
</feature>